<dbReference type="GO" id="GO:0016747">
    <property type="term" value="F:acyltransferase activity, transferring groups other than amino-acyl groups"/>
    <property type="evidence" value="ECO:0007669"/>
    <property type="project" value="InterPro"/>
</dbReference>
<keyword evidence="3" id="KW-1185">Reference proteome</keyword>
<dbReference type="SUPFAM" id="SSF55729">
    <property type="entry name" value="Acyl-CoA N-acyltransferases (Nat)"/>
    <property type="match status" value="1"/>
</dbReference>
<evidence type="ECO:0000313" key="2">
    <source>
        <dbReference type="EMBL" id="CCG01331.1"/>
    </source>
</evidence>
<dbReference type="eggNOG" id="COG3153">
    <property type="taxonomic scope" value="Bacteria"/>
</dbReference>
<dbReference type="PROSITE" id="PS51186">
    <property type="entry name" value="GNAT"/>
    <property type="match status" value="1"/>
</dbReference>
<dbReference type="AlphaFoldDB" id="H6RMX8"/>
<dbReference type="STRING" id="1146883.BLASA_0354"/>
<dbReference type="Proteomes" id="UP000007517">
    <property type="component" value="Chromosome"/>
</dbReference>
<feature type="domain" description="N-acetyltransferase" evidence="1">
    <location>
        <begin position="10"/>
        <end position="165"/>
    </location>
</feature>
<dbReference type="HOGENOM" id="CLU_920308_0_0_11"/>
<evidence type="ECO:0000313" key="3">
    <source>
        <dbReference type="Proteomes" id="UP000007517"/>
    </source>
</evidence>
<reference evidence="2 3" key="1">
    <citation type="journal article" date="2012" name="J. Bacteriol.">
        <title>Genome Sequence of Blastococcus saxobsidens DD2, a Stone-Inhabiting Bacterium.</title>
        <authorList>
            <person name="Chouaia B."/>
            <person name="Crotti E."/>
            <person name="Brusetti L."/>
            <person name="Daffonchio D."/>
            <person name="Essoussi I."/>
            <person name="Nouioui I."/>
            <person name="Sbissi I."/>
            <person name="Ghodhbane-Gtari F."/>
            <person name="Gtari M."/>
            <person name="Vacherie B."/>
            <person name="Barbe V."/>
            <person name="Medigue C."/>
            <person name="Gury J."/>
            <person name="Pujic P."/>
            <person name="Normand P."/>
        </authorList>
    </citation>
    <scope>NUCLEOTIDE SEQUENCE [LARGE SCALE GENOMIC DNA]</scope>
    <source>
        <strain evidence="2 3">DD2</strain>
    </source>
</reference>
<dbReference type="InterPro" id="IPR000182">
    <property type="entry name" value="GNAT_dom"/>
</dbReference>
<proteinExistence type="predicted"/>
<evidence type="ECO:0000259" key="1">
    <source>
        <dbReference type="PROSITE" id="PS51186"/>
    </source>
</evidence>
<protein>
    <recommendedName>
        <fullName evidence="1">N-acetyltransferase domain-containing protein</fullName>
    </recommendedName>
</protein>
<name>H6RMX8_BLASD</name>
<sequence length="302" mass="32815">MSKAADRPSYDVVLVEDVPRQQIVELLQAAFGPAKTADHYTWKHVEGPWGPSRGWVAVDGDAVLGARLIVPWRLALDGRSFAASRAMDGAVTPAARGRGVFSGLVRREMSHLAAAERWHVLYSTSVPASREAYRRLGWTILEPRPSVLSVRLPRRPALVEEIDPRTVQPTIPAGRLHTDWDARGLGWRVDPRSGHRYEAVQLRNGGSRLLYRRTTLRGVPVLVVVVRTGPPEEQSALLGAACARGRCGAVILQALDPATSARPRVVSGSTVSVWQQEGPDAPVDARAGGNWTFTGADLEGVL</sequence>
<dbReference type="InterPro" id="IPR016181">
    <property type="entry name" value="Acyl_CoA_acyltransferase"/>
</dbReference>
<dbReference type="Pfam" id="PF13527">
    <property type="entry name" value="Acetyltransf_9"/>
    <property type="match status" value="1"/>
</dbReference>
<reference evidence="3" key="2">
    <citation type="submission" date="2012-02" db="EMBL/GenBank/DDBJ databases">
        <title>Complete genome sequence of Blastococcus saxobsidens strain DD2.</title>
        <authorList>
            <person name="Genoscope."/>
        </authorList>
    </citation>
    <scope>NUCLEOTIDE SEQUENCE [LARGE SCALE GENOMIC DNA]</scope>
    <source>
        <strain evidence="3">DD2</strain>
    </source>
</reference>
<organism evidence="2 3">
    <name type="scientific">Blastococcus saxobsidens (strain DD2)</name>
    <dbReference type="NCBI Taxonomy" id="1146883"/>
    <lineage>
        <taxon>Bacteria</taxon>
        <taxon>Bacillati</taxon>
        <taxon>Actinomycetota</taxon>
        <taxon>Actinomycetes</taxon>
        <taxon>Geodermatophilales</taxon>
        <taxon>Geodermatophilaceae</taxon>
        <taxon>Blastococcus</taxon>
    </lineage>
</organism>
<dbReference type="Gene3D" id="3.40.630.30">
    <property type="match status" value="1"/>
</dbReference>
<gene>
    <name evidence="2" type="ordered locus">BLASA_0354</name>
</gene>
<dbReference type="EMBL" id="FO117623">
    <property type="protein sequence ID" value="CCG01331.1"/>
    <property type="molecule type" value="Genomic_DNA"/>
</dbReference>
<dbReference type="KEGG" id="bsd:BLASA_0354"/>
<dbReference type="RefSeq" id="WP_014374248.1">
    <property type="nucleotide sequence ID" value="NC_016943.1"/>
</dbReference>
<accession>H6RMX8</accession>